<organism evidence="1">
    <name type="scientific">Anguilla anguilla</name>
    <name type="common">European freshwater eel</name>
    <name type="synonym">Muraena anguilla</name>
    <dbReference type="NCBI Taxonomy" id="7936"/>
    <lineage>
        <taxon>Eukaryota</taxon>
        <taxon>Metazoa</taxon>
        <taxon>Chordata</taxon>
        <taxon>Craniata</taxon>
        <taxon>Vertebrata</taxon>
        <taxon>Euteleostomi</taxon>
        <taxon>Actinopterygii</taxon>
        <taxon>Neopterygii</taxon>
        <taxon>Teleostei</taxon>
        <taxon>Anguilliformes</taxon>
        <taxon>Anguillidae</taxon>
        <taxon>Anguilla</taxon>
    </lineage>
</organism>
<name>A0A0E9WSE6_ANGAN</name>
<reference evidence="1" key="2">
    <citation type="journal article" date="2015" name="Fish Shellfish Immunol.">
        <title>Early steps in the European eel (Anguilla anguilla)-Vibrio vulnificus interaction in the gills: Role of the RtxA13 toxin.</title>
        <authorList>
            <person name="Callol A."/>
            <person name="Pajuelo D."/>
            <person name="Ebbesson L."/>
            <person name="Teles M."/>
            <person name="MacKenzie S."/>
            <person name="Amaro C."/>
        </authorList>
    </citation>
    <scope>NUCLEOTIDE SEQUENCE</scope>
</reference>
<sequence length="103" mass="11380">MTSQSSVFSTPMIVKLTAEICVARANRCARGQQVVQSARVSRSVCSRVCVLRRCRVGGQCGNGDYSVYRCSLYSPLDSAGVIFERTVIERSVKTRGLFFSVYI</sequence>
<accession>A0A0E9WSE6</accession>
<dbReference type="AlphaFoldDB" id="A0A0E9WSE6"/>
<evidence type="ECO:0000313" key="1">
    <source>
        <dbReference type="EMBL" id="JAH92383.1"/>
    </source>
</evidence>
<dbReference type="EMBL" id="GBXM01016194">
    <property type="protein sequence ID" value="JAH92383.1"/>
    <property type="molecule type" value="Transcribed_RNA"/>
</dbReference>
<reference evidence="1" key="1">
    <citation type="submission" date="2014-11" db="EMBL/GenBank/DDBJ databases">
        <authorList>
            <person name="Amaro Gonzalez C."/>
        </authorList>
    </citation>
    <scope>NUCLEOTIDE SEQUENCE</scope>
</reference>
<proteinExistence type="predicted"/>
<protein>
    <submittedName>
        <fullName evidence="1">Uncharacterized protein</fullName>
    </submittedName>
</protein>